<evidence type="ECO:0000256" key="4">
    <source>
        <dbReference type="PROSITE-ProRule" id="PRU00134"/>
    </source>
</evidence>
<name>A0ABD3QUE1_9STRA</name>
<evidence type="ECO:0000256" key="3">
    <source>
        <dbReference type="ARBA" id="ARBA00022833"/>
    </source>
</evidence>
<keyword evidence="7" id="KW-1185">Reference proteome</keyword>
<evidence type="ECO:0000313" key="6">
    <source>
        <dbReference type="EMBL" id="KAL3803767.1"/>
    </source>
</evidence>
<organism evidence="6 7">
    <name type="scientific">Stephanodiscus triporus</name>
    <dbReference type="NCBI Taxonomy" id="2934178"/>
    <lineage>
        <taxon>Eukaryota</taxon>
        <taxon>Sar</taxon>
        <taxon>Stramenopiles</taxon>
        <taxon>Ochrophyta</taxon>
        <taxon>Bacillariophyta</taxon>
        <taxon>Coscinodiscophyceae</taxon>
        <taxon>Thalassiosirophycidae</taxon>
        <taxon>Stephanodiscales</taxon>
        <taxon>Stephanodiscaceae</taxon>
        <taxon>Stephanodiscus</taxon>
    </lineage>
</organism>
<evidence type="ECO:0000256" key="1">
    <source>
        <dbReference type="ARBA" id="ARBA00022723"/>
    </source>
</evidence>
<evidence type="ECO:0000256" key="2">
    <source>
        <dbReference type="ARBA" id="ARBA00022771"/>
    </source>
</evidence>
<dbReference type="EMBL" id="JALLAZ020000106">
    <property type="protein sequence ID" value="KAL3803767.1"/>
    <property type="molecule type" value="Genomic_DNA"/>
</dbReference>
<dbReference type="Proteomes" id="UP001530315">
    <property type="component" value="Unassembled WGS sequence"/>
</dbReference>
<dbReference type="PROSITE" id="PS50865">
    <property type="entry name" value="ZF_MYND_2"/>
    <property type="match status" value="1"/>
</dbReference>
<proteinExistence type="predicted"/>
<keyword evidence="3" id="KW-0862">Zinc</keyword>
<accession>A0ABD3QUE1</accession>
<dbReference type="GO" id="GO:0008270">
    <property type="term" value="F:zinc ion binding"/>
    <property type="evidence" value="ECO:0007669"/>
    <property type="project" value="UniProtKB-KW"/>
</dbReference>
<evidence type="ECO:0000259" key="5">
    <source>
        <dbReference type="PROSITE" id="PS50865"/>
    </source>
</evidence>
<dbReference type="InterPro" id="IPR002893">
    <property type="entry name" value="Znf_MYND"/>
</dbReference>
<reference evidence="6 7" key="1">
    <citation type="submission" date="2024-10" db="EMBL/GenBank/DDBJ databases">
        <title>Updated reference genomes for cyclostephanoid diatoms.</title>
        <authorList>
            <person name="Roberts W.R."/>
            <person name="Alverson A.J."/>
        </authorList>
    </citation>
    <scope>NUCLEOTIDE SEQUENCE [LARGE SCALE GENOMIC DNA]</scope>
    <source>
        <strain evidence="6 7">AJA276-08</strain>
    </source>
</reference>
<evidence type="ECO:0000313" key="7">
    <source>
        <dbReference type="Proteomes" id="UP001530315"/>
    </source>
</evidence>
<feature type="domain" description="MYND-type" evidence="5">
    <location>
        <begin position="25"/>
        <end position="65"/>
    </location>
</feature>
<gene>
    <name evidence="6" type="ORF">ACHAW5_004618</name>
</gene>
<dbReference type="AlphaFoldDB" id="A0ABD3QUE1"/>
<comment type="caution">
    <text evidence="6">The sequence shown here is derived from an EMBL/GenBank/DDBJ whole genome shotgun (WGS) entry which is preliminary data.</text>
</comment>
<keyword evidence="2 4" id="KW-0863">Zinc-finger</keyword>
<keyword evidence="1" id="KW-0479">Metal-binding</keyword>
<protein>
    <recommendedName>
        <fullName evidence="5">MYND-type domain-containing protein</fullName>
    </recommendedName>
</protein>
<sequence length="823" mass="94197">MYIPALRPSLWLSCISRETSSLRHCTRCQGKVDEQDDDIRCACRICLYCSEKCRRDDFSEHETRCNDIIKMIYDIEEQATHLEDQLVYFDESLENVLDENLFEFGVREFDRGICPSIARAYFLSRQRLIEVLVKEGLARAGCHGTIMPNEMALDAALFECVNLFFLDKYDSYYSRVDGLLPKKEILMNLYLFTGRYQQLYNLCCFYARGGEKYFSHYSQSYIHQIGSPNQLSKQDITNSFFLDNNLHHESFPVAALNHMYILKQMLHENMEVLSWINSHFLNSHDCVTTIGEFLGLNTEWIVLEKDWYRNQALEILQLFVGCKASEAQFGKLNGFSDLFFSCANFQRISCLIADFPQFDTGRSSAHLHPQHSIKTLQLSGCQRLTNVSEIMWKESLRLCKNDHESICSNYIVPRFKAAAAKLNEIAGYDAISMNIDHLAWTGSTRESGPSFVITRFVRDSMEICHHHFFEFDDFIDYMDYCDDGELEMDYDRPYDFTYGIMAACVLERKIAQAFYYLSLSNGTADAVLDILPDGSKLRRVRPPPLNQHDPFLTFPLRHFTQILSPDFSDRIKLVSKWLSDVTDVVDALFNAGLATRENLSIFFGDSSIVSNTVWDLQQAKLKTSQQRLSKFLVNRSLLAEGCTQLDAASGLKIHSLTMIERMQDLQDLMKATDGPFKLRITNMTPLIAEFQDRFGSECLGSTGARCLEIIKANCIWSECYGSKGKTTDLHDFDTAEEACKQLFDASTLAEAILDCAGIPRLVVLNGDEKTMWKSGWQYRGECPLGDKSVQMGSRIALAIDNTMCSHCRARCSHSNARNFWGEQ</sequence>